<feature type="transmembrane region" description="Helical" evidence="1">
    <location>
        <begin position="6"/>
        <end position="26"/>
    </location>
</feature>
<keyword evidence="3" id="KW-1185">Reference proteome</keyword>
<accession>A0A291H272</accession>
<keyword evidence="1" id="KW-0472">Membrane</keyword>
<feature type="transmembrane region" description="Helical" evidence="1">
    <location>
        <begin position="58"/>
        <end position="78"/>
    </location>
</feature>
<dbReference type="Proteomes" id="UP000217889">
    <property type="component" value="Chromosome"/>
</dbReference>
<dbReference type="KEGG" id="bgg:CFK41_08415"/>
<dbReference type="OrthoDB" id="4794556at2"/>
<reference evidence="2 3" key="1">
    <citation type="journal article" date="2014" name="Int. J. Syst. Evol. Microbiol.">
        <title>Brachybacterium ginsengisoli sp. nov., isolated from soil of a ginseng field.</title>
        <authorList>
            <person name="Hoang V.A."/>
            <person name="Kim Y.J."/>
            <person name="Nguyen N.L."/>
            <person name="Yang D.C."/>
        </authorList>
    </citation>
    <scope>NUCLEOTIDE SEQUENCE [LARGE SCALE GENOMIC DNA]</scope>
    <source>
        <strain evidence="2 3">DCY80</strain>
    </source>
</reference>
<dbReference type="AlphaFoldDB" id="A0A291H272"/>
<keyword evidence="1" id="KW-0812">Transmembrane</keyword>
<keyword evidence="1" id="KW-1133">Transmembrane helix</keyword>
<name>A0A291H272_9MICO</name>
<sequence>MDTLILFALFTAILISVVVLIGRLLVRRRAQREEWEANGRPEPVPRTAEEKERDRRIAITWGCLVIAVPVVLILLYTVTR</sequence>
<organism evidence="2 3">
    <name type="scientific">Brachybacterium ginsengisoli</name>
    <dbReference type="NCBI Taxonomy" id="1331682"/>
    <lineage>
        <taxon>Bacteria</taxon>
        <taxon>Bacillati</taxon>
        <taxon>Actinomycetota</taxon>
        <taxon>Actinomycetes</taxon>
        <taxon>Micrococcales</taxon>
        <taxon>Dermabacteraceae</taxon>
        <taxon>Brachybacterium</taxon>
    </lineage>
</organism>
<evidence type="ECO:0000256" key="1">
    <source>
        <dbReference type="SAM" id="Phobius"/>
    </source>
</evidence>
<evidence type="ECO:0000313" key="3">
    <source>
        <dbReference type="Proteomes" id="UP000217889"/>
    </source>
</evidence>
<proteinExistence type="predicted"/>
<protein>
    <submittedName>
        <fullName evidence="2">Uncharacterized protein</fullName>
    </submittedName>
</protein>
<evidence type="ECO:0000313" key="2">
    <source>
        <dbReference type="EMBL" id="ATG56547.1"/>
    </source>
</evidence>
<dbReference type="EMBL" id="CP023564">
    <property type="protein sequence ID" value="ATG56547.1"/>
    <property type="molecule type" value="Genomic_DNA"/>
</dbReference>
<gene>
    <name evidence="2" type="ORF">CFK41_08415</name>
</gene>